<comment type="caution">
    <text evidence="1">The sequence shown here is derived from an EMBL/GenBank/DDBJ whole genome shotgun (WGS) entry which is preliminary data.</text>
</comment>
<keyword evidence="2" id="KW-1185">Reference proteome</keyword>
<dbReference type="EMBL" id="JADYXP020000026">
    <property type="protein sequence ID" value="KAL0100168.1"/>
    <property type="molecule type" value="Genomic_DNA"/>
</dbReference>
<evidence type="ECO:0000313" key="2">
    <source>
        <dbReference type="Proteomes" id="UP001430953"/>
    </source>
</evidence>
<accession>A0AAW2E903</accession>
<dbReference type="Proteomes" id="UP001430953">
    <property type="component" value="Unassembled WGS sequence"/>
</dbReference>
<evidence type="ECO:0000313" key="1">
    <source>
        <dbReference type="EMBL" id="KAL0100168.1"/>
    </source>
</evidence>
<reference evidence="1 2" key="1">
    <citation type="submission" date="2023-03" db="EMBL/GenBank/DDBJ databases">
        <title>High recombination rates correlate with genetic variation in Cardiocondyla obscurior ants.</title>
        <authorList>
            <person name="Errbii M."/>
        </authorList>
    </citation>
    <scope>NUCLEOTIDE SEQUENCE [LARGE SCALE GENOMIC DNA]</scope>
    <source>
        <strain evidence="1">Alpha-2009</strain>
        <tissue evidence="1">Whole body</tissue>
    </source>
</reference>
<proteinExistence type="predicted"/>
<gene>
    <name evidence="1" type="ORF">PUN28_019538</name>
</gene>
<dbReference type="AlphaFoldDB" id="A0AAW2E903"/>
<organism evidence="1 2">
    <name type="scientific">Cardiocondyla obscurior</name>
    <dbReference type="NCBI Taxonomy" id="286306"/>
    <lineage>
        <taxon>Eukaryota</taxon>
        <taxon>Metazoa</taxon>
        <taxon>Ecdysozoa</taxon>
        <taxon>Arthropoda</taxon>
        <taxon>Hexapoda</taxon>
        <taxon>Insecta</taxon>
        <taxon>Pterygota</taxon>
        <taxon>Neoptera</taxon>
        <taxon>Endopterygota</taxon>
        <taxon>Hymenoptera</taxon>
        <taxon>Apocrita</taxon>
        <taxon>Aculeata</taxon>
        <taxon>Formicoidea</taxon>
        <taxon>Formicidae</taxon>
        <taxon>Myrmicinae</taxon>
        <taxon>Cardiocondyla</taxon>
    </lineage>
</organism>
<name>A0AAW2E903_9HYME</name>
<protein>
    <submittedName>
        <fullName evidence="1">Uncharacterized protein</fullName>
    </submittedName>
</protein>
<sequence>MVLLIMRASCIIYKVLSIEFWHLQRSSFPEDIIPHILKDRISRRYRKLYSYDNLHQKSHSTHLDTSLSLFLFHLSSHSIFKTVALLPVLSQVIAIHRHYANCYMKNECSVSFDQVNDNDNQTLLLNFYAKSKLYILRFINLLLVADSVSHSHKSPPSFFFF</sequence>